<dbReference type="InterPro" id="IPR026960">
    <property type="entry name" value="RVT-Znf"/>
</dbReference>
<dbReference type="EMBL" id="JAZDWU010000011">
    <property type="protein sequence ID" value="KAK9986020.1"/>
    <property type="molecule type" value="Genomic_DNA"/>
</dbReference>
<proteinExistence type="predicted"/>
<evidence type="ECO:0000259" key="2">
    <source>
        <dbReference type="Pfam" id="PF13966"/>
    </source>
</evidence>
<dbReference type="Pfam" id="PF13966">
    <property type="entry name" value="zf-RVT"/>
    <property type="match status" value="1"/>
</dbReference>
<dbReference type="CDD" id="cd06222">
    <property type="entry name" value="RNase_H_like"/>
    <property type="match status" value="1"/>
</dbReference>
<dbReference type="AlphaFoldDB" id="A0AAW2BMF3"/>
<sequence>MGTSQSNIPLFSENCYNGGEYIRNGFADIYTTSLSYAVVSINTNSQWQPRLLEEEKQSVNREVSEEEIKSAMWSLKSFKALGPDGLHAGFFQRFWLVVGKSMMEEIKMIFVEKRVLEYLNRTHIASIPKIQGPETLGNYRPISLSNIVYKLIEEKCHAKLWQPVKASQSGPLFSHLLFAYDILLFAKVDNCATIRDVLDEFCNISEQTLSEAKSRVYFSPNVDKETRKSLCDILGFASMKHRFASTPSLGKYLGFPLKHTGRSILIQALSAAIPSYVMECFYLSGRILDVIDRVTKPKEEGGLGLQSTKGRNLALLVKLNWRFHSEGEALWDQVLRRKYCSRIRLCAANPNKLPCSSIWAAMKKGMDTFTKGSRWMVGRDSKLSFWYSNWLSKGPLRSLIQGPFPQEGEGINSRGLTLLKGFFNLKSAYRIAMGHDESPKSPEFNAYWIWKANTLPRIKTFPWMCAHNSIGVRSCLMKRGVCEEDLCPICQEASESILHALRDCPWVKLVWTKLGITKANQMFWNSGLLDWLHWNGNHTSMVATTNLPVSLSWKINFPFAVWNIWKSKNYFDFQRKRLNPQLATDIGNQAVEFMHCIASPRMPTHRFIQRIRWEKPPVGWMKLNKDGLASGNPSVAGCRGVIKNECAQWISGFTRRIEATNSFIAKLWGLREGLMLCCNLNISSIIVELESRAIVDDINKAQNVNNVISPVLDDCRLLISHFRRILFKHCYQEANQCVDSLTKMSISQEADFILFESPLVDVLNAYEDDCNGVYLNRLCPTPFVVS</sequence>
<evidence type="ECO:0000313" key="3">
    <source>
        <dbReference type="EMBL" id="KAK9986020.1"/>
    </source>
</evidence>
<evidence type="ECO:0000259" key="1">
    <source>
        <dbReference type="Pfam" id="PF13456"/>
    </source>
</evidence>
<gene>
    <name evidence="3" type="ORF">SO802_030971</name>
</gene>
<dbReference type="InterPro" id="IPR012337">
    <property type="entry name" value="RNaseH-like_sf"/>
</dbReference>
<protein>
    <recommendedName>
        <fullName evidence="5">Reverse transcriptase domain-containing protein</fullName>
    </recommendedName>
</protein>
<dbReference type="SUPFAM" id="SSF53098">
    <property type="entry name" value="Ribonuclease H-like"/>
    <property type="match status" value="1"/>
</dbReference>
<dbReference type="InterPro" id="IPR044730">
    <property type="entry name" value="RNase_H-like_dom_plant"/>
</dbReference>
<feature type="domain" description="Reverse transcriptase zinc-binding" evidence="2">
    <location>
        <begin position="423"/>
        <end position="511"/>
    </location>
</feature>
<dbReference type="GO" id="GO:0003676">
    <property type="term" value="F:nucleic acid binding"/>
    <property type="evidence" value="ECO:0007669"/>
    <property type="project" value="InterPro"/>
</dbReference>
<feature type="domain" description="RNase H type-1" evidence="1">
    <location>
        <begin position="624"/>
        <end position="744"/>
    </location>
</feature>
<dbReference type="PANTHER" id="PTHR47723">
    <property type="entry name" value="OS05G0353850 PROTEIN"/>
    <property type="match status" value="1"/>
</dbReference>
<dbReference type="InterPro" id="IPR053151">
    <property type="entry name" value="RNase_H-like"/>
</dbReference>
<comment type="caution">
    <text evidence="3">The sequence shown here is derived from an EMBL/GenBank/DDBJ whole genome shotgun (WGS) entry which is preliminary data.</text>
</comment>
<accession>A0AAW2BMF3</accession>
<dbReference type="GO" id="GO:0004523">
    <property type="term" value="F:RNA-DNA hybrid ribonuclease activity"/>
    <property type="evidence" value="ECO:0007669"/>
    <property type="project" value="InterPro"/>
</dbReference>
<dbReference type="InterPro" id="IPR036397">
    <property type="entry name" value="RNaseH_sf"/>
</dbReference>
<dbReference type="Proteomes" id="UP001459277">
    <property type="component" value="Unassembled WGS sequence"/>
</dbReference>
<reference evidence="3 4" key="1">
    <citation type="submission" date="2024-01" db="EMBL/GenBank/DDBJ databases">
        <title>A telomere-to-telomere, gap-free genome of sweet tea (Lithocarpus litseifolius).</title>
        <authorList>
            <person name="Zhou J."/>
        </authorList>
    </citation>
    <scope>NUCLEOTIDE SEQUENCE [LARGE SCALE GENOMIC DNA]</scope>
    <source>
        <strain evidence="3">Zhou-2022a</strain>
        <tissue evidence="3">Leaf</tissue>
    </source>
</reference>
<keyword evidence="4" id="KW-1185">Reference proteome</keyword>
<dbReference type="Pfam" id="PF13456">
    <property type="entry name" value="RVT_3"/>
    <property type="match status" value="1"/>
</dbReference>
<name>A0AAW2BMF3_9ROSI</name>
<dbReference type="Gene3D" id="3.30.420.10">
    <property type="entry name" value="Ribonuclease H-like superfamily/Ribonuclease H"/>
    <property type="match status" value="1"/>
</dbReference>
<dbReference type="PANTHER" id="PTHR47723:SF20">
    <property type="entry name" value="RNASE H TYPE-1 DOMAIN-CONTAINING PROTEIN"/>
    <property type="match status" value="1"/>
</dbReference>
<dbReference type="InterPro" id="IPR002156">
    <property type="entry name" value="RNaseH_domain"/>
</dbReference>
<evidence type="ECO:0000313" key="4">
    <source>
        <dbReference type="Proteomes" id="UP001459277"/>
    </source>
</evidence>
<evidence type="ECO:0008006" key="5">
    <source>
        <dbReference type="Google" id="ProtNLM"/>
    </source>
</evidence>
<organism evidence="3 4">
    <name type="scientific">Lithocarpus litseifolius</name>
    <dbReference type="NCBI Taxonomy" id="425828"/>
    <lineage>
        <taxon>Eukaryota</taxon>
        <taxon>Viridiplantae</taxon>
        <taxon>Streptophyta</taxon>
        <taxon>Embryophyta</taxon>
        <taxon>Tracheophyta</taxon>
        <taxon>Spermatophyta</taxon>
        <taxon>Magnoliopsida</taxon>
        <taxon>eudicotyledons</taxon>
        <taxon>Gunneridae</taxon>
        <taxon>Pentapetalae</taxon>
        <taxon>rosids</taxon>
        <taxon>fabids</taxon>
        <taxon>Fagales</taxon>
        <taxon>Fagaceae</taxon>
        <taxon>Lithocarpus</taxon>
    </lineage>
</organism>